<comment type="caution">
    <text evidence="1">The sequence shown here is derived from an EMBL/GenBank/DDBJ whole genome shotgun (WGS) entry which is preliminary data.</text>
</comment>
<evidence type="ECO:0000313" key="1">
    <source>
        <dbReference type="EMBL" id="KAJ1935111.1"/>
    </source>
</evidence>
<gene>
    <name evidence="1" type="ORF">FBU59_005487</name>
</gene>
<dbReference type="Proteomes" id="UP001150603">
    <property type="component" value="Unassembled WGS sequence"/>
</dbReference>
<keyword evidence="2" id="KW-1185">Reference proteome</keyword>
<name>A0ACC1J2Q1_9FUNG</name>
<organism evidence="1 2">
    <name type="scientific">Linderina macrospora</name>
    <dbReference type="NCBI Taxonomy" id="4868"/>
    <lineage>
        <taxon>Eukaryota</taxon>
        <taxon>Fungi</taxon>
        <taxon>Fungi incertae sedis</taxon>
        <taxon>Zoopagomycota</taxon>
        <taxon>Kickxellomycotina</taxon>
        <taxon>Kickxellomycetes</taxon>
        <taxon>Kickxellales</taxon>
        <taxon>Kickxellaceae</taxon>
        <taxon>Linderina</taxon>
    </lineage>
</organism>
<accession>A0ACC1J2Q1</accession>
<reference evidence="1" key="1">
    <citation type="submission" date="2022-07" db="EMBL/GenBank/DDBJ databases">
        <title>Phylogenomic reconstructions and comparative analyses of Kickxellomycotina fungi.</title>
        <authorList>
            <person name="Reynolds N.K."/>
            <person name="Stajich J.E."/>
            <person name="Barry K."/>
            <person name="Grigoriev I.V."/>
            <person name="Crous P."/>
            <person name="Smith M.E."/>
        </authorList>
    </citation>
    <scope>NUCLEOTIDE SEQUENCE</scope>
    <source>
        <strain evidence="1">NRRL 5244</strain>
    </source>
</reference>
<dbReference type="EMBL" id="JANBPW010004376">
    <property type="protein sequence ID" value="KAJ1935111.1"/>
    <property type="molecule type" value="Genomic_DNA"/>
</dbReference>
<sequence>MGTDDSDDRFVTPNRRQLHTSGSTTTGSGSHSSLPLPPPRMGALTTPQRHHSATPAISPEASSHDLILWQTMSPSGTLQNVIRARTSAASPESERQGNTIIQQLIEMRNAEQTQQQRDFGEGFSPTKPGRRPRMLGERSRTESMSGLEQQLVGGAASIDDGAIEITGNEQLTPLAKRQMRAIPRPLAVSHSARPFDKRELLSSLLLNKPIAIDDSDSANDNGEEGESTSTTSTRPAGTPSPRETDVDNIPLSVAAADQPQTQEPTS</sequence>
<protein>
    <submittedName>
        <fullName evidence="1">Uncharacterized protein</fullName>
    </submittedName>
</protein>
<feature type="non-terminal residue" evidence="1">
    <location>
        <position position="266"/>
    </location>
</feature>
<evidence type="ECO:0000313" key="2">
    <source>
        <dbReference type="Proteomes" id="UP001150603"/>
    </source>
</evidence>
<proteinExistence type="predicted"/>